<evidence type="ECO:0000256" key="1">
    <source>
        <dbReference type="SAM" id="MobiDB-lite"/>
    </source>
</evidence>
<comment type="caution">
    <text evidence="2">The sequence shown here is derived from an EMBL/GenBank/DDBJ whole genome shotgun (WGS) entry which is preliminary data.</text>
</comment>
<dbReference type="EMBL" id="MVBN01000002">
    <property type="protein sequence ID" value="OOK79887.1"/>
    <property type="molecule type" value="Genomic_DNA"/>
</dbReference>
<evidence type="ECO:0000313" key="3">
    <source>
        <dbReference type="Proteomes" id="UP000188532"/>
    </source>
</evidence>
<feature type="compositionally biased region" description="Basic and acidic residues" evidence="1">
    <location>
        <begin position="7"/>
        <end position="19"/>
    </location>
</feature>
<feature type="region of interest" description="Disordered" evidence="1">
    <location>
        <begin position="1"/>
        <end position="40"/>
    </location>
</feature>
<reference evidence="2 3" key="1">
    <citation type="submission" date="2017-02" db="EMBL/GenBank/DDBJ databases">
        <title>Complete genome sequences of Mycobacterium kansasii strains isolated from rhesus macaques.</title>
        <authorList>
            <person name="Panda A."/>
            <person name="Nagaraj S."/>
            <person name="Zhao X."/>
            <person name="Tettelin H."/>
            <person name="Detolla L.J."/>
        </authorList>
    </citation>
    <scope>NUCLEOTIDE SEQUENCE [LARGE SCALE GENOMIC DNA]</scope>
    <source>
        <strain evidence="2 3">11-3469</strain>
    </source>
</reference>
<accession>A0A1V3XKZ3</accession>
<proteinExistence type="predicted"/>
<gene>
    <name evidence="2" type="ORF">BZL29_2454</name>
</gene>
<protein>
    <submittedName>
        <fullName evidence="2">Uncharacterized protein</fullName>
    </submittedName>
</protein>
<evidence type="ECO:0000313" key="2">
    <source>
        <dbReference type="EMBL" id="OOK79887.1"/>
    </source>
</evidence>
<dbReference type="AlphaFoldDB" id="A0A1V3XKZ3"/>
<organism evidence="2 3">
    <name type="scientific">Mycobacterium kansasii</name>
    <dbReference type="NCBI Taxonomy" id="1768"/>
    <lineage>
        <taxon>Bacteria</taxon>
        <taxon>Bacillati</taxon>
        <taxon>Actinomycetota</taxon>
        <taxon>Actinomycetes</taxon>
        <taxon>Mycobacteriales</taxon>
        <taxon>Mycobacteriaceae</taxon>
        <taxon>Mycobacterium</taxon>
    </lineage>
</organism>
<feature type="compositionally biased region" description="Polar residues" evidence="1">
    <location>
        <begin position="20"/>
        <end position="33"/>
    </location>
</feature>
<name>A0A1V3XKZ3_MYCKA</name>
<dbReference type="Proteomes" id="UP000188532">
    <property type="component" value="Unassembled WGS sequence"/>
</dbReference>
<sequence>MHPSVPRHTDGADHQDQNHADPNTTSAGSTTAQHPVVVIP</sequence>